<proteinExistence type="predicted"/>
<dbReference type="Proteomes" id="UP000298340">
    <property type="component" value="Unassembled WGS sequence"/>
</dbReference>
<reference evidence="1 3" key="1">
    <citation type="journal article" date="2015" name="Stand. Genomic Sci.">
        <title>Genomic Encyclopedia of Bacterial and Archaeal Type Strains, Phase III: the genomes of soil and plant-associated and newly described type strains.</title>
        <authorList>
            <person name="Whitman W.B."/>
            <person name="Woyke T."/>
            <person name="Klenk H.P."/>
            <person name="Zhou Y."/>
            <person name="Lilburn T.G."/>
            <person name="Beck B.J."/>
            <person name="De Vos P."/>
            <person name="Vandamme P."/>
            <person name="Eisen J.A."/>
            <person name="Garrity G."/>
            <person name="Hugenholtz P."/>
            <person name="Kyrpides N.C."/>
        </authorList>
    </citation>
    <scope>NUCLEOTIDE SEQUENCE [LARGE SCALE GENOMIC DNA]</scope>
    <source>
        <strain evidence="1 3">P5626</strain>
    </source>
</reference>
<dbReference type="EMBL" id="SLWA01000016">
    <property type="protein sequence ID" value="TCN50336.1"/>
    <property type="molecule type" value="Genomic_DNA"/>
</dbReference>
<name>A0A4Y7U5P8_9FLAO</name>
<gene>
    <name evidence="2" type="ORF">D0809_23790</name>
    <name evidence="1" type="ORF">EV142_1169</name>
</gene>
<accession>A0A4Y7U5P8</accession>
<sequence>MNNKKSNSSFLVKFKKRIYLLIALSPILYLAFSIIKWPIYNSLLDNYAVEKEATIINEKNILGKGVITQMFTYSYEFTANGKLYDGDSKKRGYKIGDKIKVEYLESFPSINRAKQKK</sequence>
<dbReference type="RefSeq" id="WP_132038290.1">
    <property type="nucleotide sequence ID" value="NZ_QWDN01000015.1"/>
</dbReference>
<dbReference type="AlphaFoldDB" id="A0A4Y7U5P8"/>
<dbReference type="EMBL" id="QWDN01000015">
    <property type="protein sequence ID" value="TEB41766.1"/>
    <property type="molecule type" value="Genomic_DNA"/>
</dbReference>
<protein>
    <recommendedName>
        <fullName evidence="5">DUF3592 domain-containing protein</fullName>
    </recommendedName>
</protein>
<evidence type="ECO:0000313" key="1">
    <source>
        <dbReference type="EMBL" id="TCN50336.1"/>
    </source>
</evidence>
<dbReference type="Proteomes" id="UP000295270">
    <property type="component" value="Unassembled WGS sequence"/>
</dbReference>
<comment type="caution">
    <text evidence="2">The sequence shown here is derived from an EMBL/GenBank/DDBJ whole genome shotgun (WGS) entry which is preliminary data.</text>
</comment>
<evidence type="ECO:0000313" key="2">
    <source>
        <dbReference type="EMBL" id="TEB41766.1"/>
    </source>
</evidence>
<evidence type="ECO:0008006" key="5">
    <source>
        <dbReference type="Google" id="ProtNLM"/>
    </source>
</evidence>
<evidence type="ECO:0000313" key="4">
    <source>
        <dbReference type="Proteomes" id="UP000298340"/>
    </source>
</evidence>
<dbReference type="OrthoDB" id="885476at2"/>
<reference evidence="1" key="3">
    <citation type="submission" date="2019-03" db="EMBL/GenBank/DDBJ databases">
        <authorList>
            <person name="Whitman W."/>
            <person name="Huntemann M."/>
            <person name="Clum A."/>
            <person name="Pillay M."/>
            <person name="Palaniappan K."/>
            <person name="Varghese N."/>
            <person name="Mikhailova N."/>
            <person name="Stamatis D."/>
            <person name="Reddy T."/>
            <person name="Daum C."/>
            <person name="Shapiro N."/>
            <person name="Ivanova N."/>
            <person name="Kyrpides N."/>
            <person name="Woyke T."/>
        </authorList>
    </citation>
    <scope>NUCLEOTIDE SEQUENCE</scope>
    <source>
        <strain evidence="1">P5626</strain>
    </source>
</reference>
<evidence type="ECO:0000313" key="3">
    <source>
        <dbReference type="Proteomes" id="UP000295270"/>
    </source>
</evidence>
<reference evidence="2 4" key="2">
    <citation type="journal article" date="2018" name="Syst. Appl. Microbiol.">
        <title>Flavobacterium circumlabens sp. nov. and Flavobacterium cupreum sp. nov., two psychrotrophic species isolated from Antarctic environmental samples.</title>
        <authorList>
            <person name="Kralova S."/>
            <person name="Busse H.J."/>
            <person name="Svec P."/>
            <person name="Maslanova I."/>
            <person name="Stankova E."/>
            <person name="Bartak M."/>
            <person name="Sedlacek I."/>
        </authorList>
    </citation>
    <scope>NUCLEOTIDE SEQUENCE [LARGE SCALE GENOMIC DNA]</scope>
    <source>
        <strain evidence="2 4">CCM 8828</strain>
    </source>
</reference>
<organism evidence="2 4">
    <name type="scientific">Flavobacterium circumlabens</name>
    <dbReference type="NCBI Taxonomy" id="2133765"/>
    <lineage>
        <taxon>Bacteria</taxon>
        <taxon>Pseudomonadati</taxon>
        <taxon>Bacteroidota</taxon>
        <taxon>Flavobacteriia</taxon>
        <taxon>Flavobacteriales</taxon>
        <taxon>Flavobacteriaceae</taxon>
        <taxon>Flavobacterium</taxon>
    </lineage>
</organism>
<keyword evidence="3" id="KW-1185">Reference proteome</keyword>